<dbReference type="Gene3D" id="3.40.50.1820">
    <property type="entry name" value="alpha/beta hydrolase"/>
    <property type="match status" value="1"/>
</dbReference>
<dbReference type="SUPFAM" id="SSF53474">
    <property type="entry name" value="alpha/beta-Hydrolases"/>
    <property type="match status" value="1"/>
</dbReference>
<dbReference type="InterPro" id="IPR016292">
    <property type="entry name" value="Epoxide_hydrolase"/>
</dbReference>
<evidence type="ECO:0000256" key="1">
    <source>
        <dbReference type="ARBA" id="ARBA00010088"/>
    </source>
</evidence>
<dbReference type="PRINTS" id="PR00412">
    <property type="entry name" value="EPOXHYDRLASE"/>
</dbReference>
<name>A0A1M2W1W4_TRAPU</name>
<dbReference type="InterPro" id="IPR010497">
    <property type="entry name" value="Epoxide_hydro_N"/>
</dbReference>
<dbReference type="GO" id="GO:0097176">
    <property type="term" value="P:epoxide metabolic process"/>
    <property type="evidence" value="ECO:0007669"/>
    <property type="project" value="TreeGrafter"/>
</dbReference>
<keyword evidence="3" id="KW-0378">Hydrolase</keyword>
<evidence type="ECO:0000313" key="5">
    <source>
        <dbReference type="EMBL" id="OJT13851.1"/>
    </source>
</evidence>
<dbReference type="PIRSF" id="PIRSF001112">
    <property type="entry name" value="Epoxide_hydrolase"/>
    <property type="match status" value="1"/>
</dbReference>
<dbReference type="GO" id="GO:0004301">
    <property type="term" value="F:epoxide hydrolase activity"/>
    <property type="evidence" value="ECO:0007669"/>
    <property type="project" value="TreeGrafter"/>
</dbReference>
<dbReference type="PANTHER" id="PTHR21661">
    <property type="entry name" value="EPOXIDE HYDROLASE 1-RELATED"/>
    <property type="match status" value="1"/>
</dbReference>
<dbReference type="EMBL" id="MNAD01000356">
    <property type="protein sequence ID" value="OJT13851.1"/>
    <property type="molecule type" value="Genomic_DNA"/>
</dbReference>
<reference evidence="5 6" key="1">
    <citation type="submission" date="2016-10" db="EMBL/GenBank/DDBJ databases">
        <title>Genome sequence of the basidiomycete white-rot fungus Trametes pubescens.</title>
        <authorList>
            <person name="Makela M.R."/>
            <person name="Granchi Z."/>
            <person name="Peng M."/>
            <person name="De Vries R.P."/>
            <person name="Grigoriev I."/>
            <person name="Riley R."/>
            <person name="Hilden K."/>
        </authorList>
    </citation>
    <scope>NUCLEOTIDE SEQUENCE [LARGE SCALE GENOMIC DNA]</scope>
    <source>
        <strain evidence="5 6">FBCC735</strain>
    </source>
</reference>
<dbReference type="Proteomes" id="UP000184267">
    <property type="component" value="Unassembled WGS sequence"/>
</dbReference>
<evidence type="ECO:0000256" key="2">
    <source>
        <dbReference type="ARBA" id="ARBA00022797"/>
    </source>
</evidence>
<dbReference type="InterPro" id="IPR000639">
    <property type="entry name" value="Epox_hydrolase-like"/>
</dbReference>
<proteinExistence type="inferred from homology"/>
<protein>
    <recommendedName>
        <fullName evidence="4">Epoxide hydrolase N-terminal domain-containing protein</fullName>
    </recommendedName>
</protein>
<dbReference type="InterPro" id="IPR029058">
    <property type="entry name" value="AB_hydrolase_fold"/>
</dbReference>
<dbReference type="Pfam" id="PF06441">
    <property type="entry name" value="EHN"/>
    <property type="match status" value="1"/>
</dbReference>
<accession>A0A1M2W1W4</accession>
<organism evidence="5 6">
    <name type="scientific">Trametes pubescens</name>
    <name type="common">White-rot fungus</name>
    <dbReference type="NCBI Taxonomy" id="154538"/>
    <lineage>
        <taxon>Eukaryota</taxon>
        <taxon>Fungi</taxon>
        <taxon>Dikarya</taxon>
        <taxon>Basidiomycota</taxon>
        <taxon>Agaricomycotina</taxon>
        <taxon>Agaricomycetes</taxon>
        <taxon>Polyporales</taxon>
        <taxon>Polyporaceae</taxon>
        <taxon>Trametes</taxon>
    </lineage>
</organism>
<gene>
    <name evidence="5" type="ORF">TRAPUB_9621</name>
</gene>
<dbReference type="AlphaFoldDB" id="A0A1M2W1W4"/>
<evidence type="ECO:0000259" key="4">
    <source>
        <dbReference type="Pfam" id="PF06441"/>
    </source>
</evidence>
<comment type="caution">
    <text evidence="5">The sequence shown here is derived from an EMBL/GenBank/DDBJ whole genome shotgun (WGS) entry which is preliminary data.</text>
</comment>
<dbReference type="PANTHER" id="PTHR21661:SF35">
    <property type="entry name" value="EPOXIDE HYDROLASE"/>
    <property type="match status" value="1"/>
</dbReference>
<evidence type="ECO:0000256" key="3">
    <source>
        <dbReference type="ARBA" id="ARBA00022801"/>
    </source>
</evidence>
<evidence type="ECO:0000313" key="6">
    <source>
        <dbReference type="Proteomes" id="UP000184267"/>
    </source>
</evidence>
<dbReference type="STRING" id="154538.A0A1M2W1W4"/>
<feature type="domain" description="Epoxide hydrolase N-terminal" evidence="4">
    <location>
        <begin position="7"/>
        <end position="115"/>
    </location>
</feature>
<comment type="similarity">
    <text evidence="1">Belongs to the peptidase S33 family.</text>
</comment>
<keyword evidence="2" id="KW-0058">Aromatic hydrocarbons catabolism</keyword>
<dbReference type="OrthoDB" id="7130006at2759"/>
<keyword evidence="6" id="KW-1185">Reference proteome</keyword>
<dbReference type="OMA" id="NATIYWL"/>
<sequence>MSTSTERPFTLSVPDADLELLRKKLDLVRFPDELDGAEWHYGAPLADVKRLVARWKDGFSWRDAEARINTLPIFTRDIDVDGFGTLNIHYVHQKSEVKDAIPLLWVHGWPGHFLEGRKLLPLLTSSSPDYPSFHVVMISLPGFGFSEAPKKPGFAGRQYAELGVHAVNIYGHKHIKAWLTNLPFYRNPTLFSNPIYYLEMLALPITTLFNDQARADYEKTQQWYKTGTGYWAEQATEPQTIGYSLADSPVGLLAWIYEKLVTWTDKYPWTDDEVLEWVSVYWFSRAGPAAASRIYYEMTGGYEHDYWTDTKWTSVPLGASYFPAELTHPPNSYVFSRRVPVMISLTVHPARSWLNMLGKVVFESTHDKGGHFAAYEQPDLLAGDLRKMFAKGGPAFGVVPGRSGYN</sequence>